<proteinExistence type="predicted"/>
<dbReference type="Proteomes" id="UP000070483">
    <property type="component" value="Unassembled WGS sequence"/>
</dbReference>
<name>A0A134ARE8_9FUSO</name>
<dbReference type="RefSeq" id="WP_156436620.1">
    <property type="nucleotide sequence ID" value="NZ_KQ959999.1"/>
</dbReference>
<protein>
    <submittedName>
        <fullName evidence="1">Uncharacterized protein</fullName>
    </submittedName>
</protein>
<evidence type="ECO:0000313" key="2">
    <source>
        <dbReference type="Proteomes" id="UP000070483"/>
    </source>
</evidence>
<dbReference type="PATRIC" id="fig|157687.3.peg.69"/>
<gene>
    <name evidence="1" type="ORF">HMPREF3180_00068</name>
</gene>
<dbReference type="AlphaFoldDB" id="A0A134ARE8"/>
<organism evidence="1 2">
    <name type="scientific">Leptotrichia wadei</name>
    <dbReference type="NCBI Taxonomy" id="157687"/>
    <lineage>
        <taxon>Bacteria</taxon>
        <taxon>Fusobacteriati</taxon>
        <taxon>Fusobacteriota</taxon>
        <taxon>Fusobacteriia</taxon>
        <taxon>Fusobacteriales</taxon>
        <taxon>Leptotrichiaceae</taxon>
        <taxon>Leptotrichia</taxon>
    </lineage>
</organism>
<comment type="caution">
    <text evidence="1">The sequence shown here is derived from an EMBL/GenBank/DDBJ whole genome shotgun (WGS) entry which is preliminary data.</text>
</comment>
<dbReference type="STRING" id="157687.HMPREF3180_00068"/>
<evidence type="ECO:0000313" key="1">
    <source>
        <dbReference type="EMBL" id="KXB70274.1"/>
    </source>
</evidence>
<dbReference type="EMBL" id="LSDD01000004">
    <property type="protein sequence ID" value="KXB70274.1"/>
    <property type="molecule type" value="Genomic_DNA"/>
</dbReference>
<sequence>MIGIQTDEDELLIDGTIKCESEEDYYMILDELYRDRREEIENENVD</sequence>
<accession>A0A134ARE8</accession>
<keyword evidence="2" id="KW-1185">Reference proteome</keyword>
<reference evidence="2" key="1">
    <citation type="submission" date="2016-01" db="EMBL/GenBank/DDBJ databases">
        <authorList>
            <person name="Mitreva M."/>
            <person name="Pepin K.H."/>
            <person name="Mihindukulasuriya K.A."/>
            <person name="Fulton R."/>
            <person name="Fronick C."/>
            <person name="O'Laughlin M."/>
            <person name="Miner T."/>
            <person name="Herter B."/>
            <person name="Rosa B.A."/>
            <person name="Cordes M."/>
            <person name="Tomlinson C."/>
            <person name="Wollam A."/>
            <person name="Palsikar V.B."/>
            <person name="Mardis E.R."/>
            <person name="Wilson R.K."/>
        </authorList>
    </citation>
    <scope>NUCLEOTIDE SEQUENCE [LARGE SCALE GENOMIC DNA]</scope>
    <source>
        <strain evidence="2">KA00185</strain>
    </source>
</reference>